<accession>A0ABP7L4D9</accession>
<feature type="transmembrane region" description="Helical" evidence="1">
    <location>
        <begin position="113"/>
        <end position="130"/>
    </location>
</feature>
<feature type="transmembrane region" description="Helical" evidence="1">
    <location>
        <begin position="73"/>
        <end position="92"/>
    </location>
</feature>
<feature type="transmembrane region" description="Helical" evidence="1">
    <location>
        <begin position="38"/>
        <end position="61"/>
    </location>
</feature>
<keyword evidence="1" id="KW-0472">Membrane</keyword>
<feature type="transmembrane region" description="Helical" evidence="1">
    <location>
        <begin position="142"/>
        <end position="161"/>
    </location>
</feature>
<dbReference type="Proteomes" id="UP001500827">
    <property type="component" value="Unassembled WGS sequence"/>
</dbReference>
<keyword evidence="3" id="KW-1185">Reference proteome</keyword>
<dbReference type="EMBL" id="BAABBM010000001">
    <property type="protein sequence ID" value="GAA3894820.1"/>
    <property type="molecule type" value="Genomic_DNA"/>
</dbReference>
<feature type="transmembrane region" description="Helical" evidence="1">
    <location>
        <begin position="6"/>
        <end position="26"/>
    </location>
</feature>
<keyword evidence="1" id="KW-1133">Transmembrane helix</keyword>
<comment type="caution">
    <text evidence="2">The sequence shown here is derived from an EMBL/GenBank/DDBJ whole genome shotgun (WGS) entry which is preliminary data.</text>
</comment>
<dbReference type="RefSeq" id="WP_344698809.1">
    <property type="nucleotide sequence ID" value="NZ_BAABBM010000001.1"/>
</dbReference>
<reference evidence="3" key="1">
    <citation type="journal article" date="2019" name="Int. J. Syst. Evol. Microbiol.">
        <title>The Global Catalogue of Microorganisms (GCM) 10K type strain sequencing project: providing services to taxonomists for standard genome sequencing and annotation.</title>
        <authorList>
            <consortium name="The Broad Institute Genomics Platform"/>
            <consortium name="The Broad Institute Genome Sequencing Center for Infectious Disease"/>
            <person name="Wu L."/>
            <person name="Ma J."/>
        </authorList>
    </citation>
    <scope>NUCLEOTIDE SEQUENCE [LARGE SCALE GENOMIC DNA]</scope>
    <source>
        <strain evidence="3">JCM 17543</strain>
    </source>
</reference>
<evidence type="ECO:0000313" key="2">
    <source>
        <dbReference type="EMBL" id="GAA3894820.1"/>
    </source>
</evidence>
<organism evidence="2 3">
    <name type="scientific">Sphingomonas limnosediminicola</name>
    <dbReference type="NCBI Taxonomy" id="940133"/>
    <lineage>
        <taxon>Bacteria</taxon>
        <taxon>Pseudomonadati</taxon>
        <taxon>Pseudomonadota</taxon>
        <taxon>Alphaproteobacteria</taxon>
        <taxon>Sphingomonadales</taxon>
        <taxon>Sphingomonadaceae</taxon>
        <taxon>Sphingomonas</taxon>
    </lineage>
</organism>
<gene>
    <name evidence="2" type="ORF">GCM10022276_12430</name>
</gene>
<protein>
    <submittedName>
        <fullName evidence="2">Uncharacterized protein</fullName>
    </submittedName>
</protein>
<keyword evidence="1" id="KW-0812">Transmembrane</keyword>
<sequence>MSNFEFILSLVVILLGLGLAEVLGGLARIMRQRPRPSIGWATGLLATWTITETILFWRVIWRARDALPSTSPSLFAGFIISALYYFAGALVFPHQLEGVTSLNPYFDREYKKVVGALLAANTLAYLLRPLVMGRASWAYMQWFDYASLVLLTGAAIVAVVTKRRNVATACLAVDVLIDLLDPVEAIIWPN</sequence>
<name>A0ABP7L4D9_9SPHN</name>
<evidence type="ECO:0000313" key="3">
    <source>
        <dbReference type="Proteomes" id="UP001500827"/>
    </source>
</evidence>
<evidence type="ECO:0000256" key="1">
    <source>
        <dbReference type="SAM" id="Phobius"/>
    </source>
</evidence>
<proteinExistence type="predicted"/>